<evidence type="ECO:0000256" key="2">
    <source>
        <dbReference type="ARBA" id="ARBA00034247"/>
    </source>
</evidence>
<keyword evidence="3" id="KW-0472">Membrane</keyword>
<evidence type="ECO:0000256" key="3">
    <source>
        <dbReference type="SAM" id="Phobius"/>
    </source>
</evidence>
<evidence type="ECO:0000256" key="1">
    <source>
        <dbReference type="ARBA" id="ARBA00012528"/>
    </source>
</evidence>
<dbReference type="Proteomes" id="UP000094808">
    <property type="component" value="Unassembled WGS sequence"/>
</dbReference>
<dbReference type="PANTHER" id="PTHR45138">
    <property type="entry name" value="REGULATORY COMPONENTS OF SENSORY TRANSDUCTION SYSTEM"/>
    <property type="match status" value="1"/>
</dbReference>
<evidence type="ECO:0000259" key="4">
    <source>
        <dbReference type="PROSITE" id="PS50887"/>
    </source>
</evidence>
<sequence>MLFNNFSLRRLTALVSIAFVVLFILCYLLFKFMWSYDRAVEDALSLQRGEVNRVRTVLNMQKTDMGASLADYAAWNEMADFIANPNDDFIRDSIGTHTFESKSLDGIFIFNPEVQLVWGQRYDYETGHEASYDAIRYNFGDILADAMKAPKDFIKPNLSFIVIDDKPFIVATSRVCNSDAKECDKGYLLFLKRISGQFINELVIATGVNVEVMLIKSFNDQTVAAPHEDNISYLEMLDYRNRLTVLIKVSHTVKVPPFIQWQELSGLASFSILMFFLNLVVANKVVKPINDANQVLDQFKASGGKMPSERSFISKEMKEFSRTMNQIVWELETSRRELKWQSEHDPLTRIANRRRLEKVFKSYIVDYQFRYIVLFLIDIDYFKLFNDHYGHLEGDEALKSVATSLKKLDFGGEKLVARFGGEEFCVVLASDIEIDGQAYAKRLIESVESLRITHQFSPAKKTLSISVGGVEIDTPQLNHYLDFFHVADRALYAVKAQGRGRYLVQKFTSNLPLTLPVQ</sequence>
<dbReference type="GO" id="GO:1902201">
    <property type="term" value="P:negative regulation of bacterial-type flagellum-dependent cell motility"/>
    <property type="evidence" value="ECO:0007669"/>
    <property type="project" value="TreeGrafter"/>
</dbReference>
<comment type="caution">
    <text evidence="5">The sequence shown here is derived from an EMBL/GenBank/DDBJ whole genome shotgun (WGS) entry which is preliminary data.</text>
</comment>
<dbReference type="EMBL" id="AJYS02000251">
    <property type="protein sequence ID" value="OEE32901.1"/>
    <property type="molecule type" value="Genomic_DNA"/>
</dbReference>
<feature type="transmembrane region" description="Helical" evidence="3">
    <location>
        <begin position="12"/>
        <end position="30"/>
    </location>
</feature>
<dbReference type="PANTHER" id="PTHR45138:SF9">
    <property type="entry name" value="DIGUANYLATE CYCLASE DGCM-RELATED"/>
    <property type="match status" value="1"/>
</dbReference>
<dbReference type="InterPro" id="IPR029787">
    <property type="entry name" value="Nucleotide_cyclase"/>
</dbReference>
<dbReference type="GO" id="GO:0052621">
    <property type="term" value="F:diguanylate cyclase activity"/>
    <property type="evidence" value="ECO:0007669"/>
    <property type="project" value="UniProtKB-EC"/>
</dbReference>
<keyword evidence="3" id="KW-1133">Transmembrane helix</keyword>
<evidence type="ECO:0000313" key="6">
    <source>
        <dbReference type="Proteomes" id="UP000094808"/>
    </source>
</evidence>
<gene>
    <name evidence="5" type="ORF">A1QS_08825</name>
</gene>
<protein>
    <recommendedName>
        <fullName evidence="1">diguanylate cyclase</fullName>
        <ecNumber evidence="1">2.7.7.65</ecNumber>
    </recommendedName>
</protein>
<dbReference type="NCBIfam" id="TIGR00254">
    <property type="entry name" value="GGDEF"/>
    <property type="match status" value="1"/>
</dbReference>
<dbReference type="InterPro" id="IPR000160">
    <property type="entry name" value="GGDEF_dom"/>
</dbReference>
<organism evidence="5 6">
    <name type="scientific">Vibrio ordalii FS-238</name>
    <dbReference type="NCBI Taxonomy" id="617133"/>
    <lineage>
        <taxon>Bacteria</taxon>
        <taxon>Pseudomonadati</taxon>
        <taxon>Pseudomonadota</taxon>
        <taxon>Gammaproteobacteria</taxon>
        <taxon>Vibrionales</taxon>
        <taxon>Vibrionaceae</taxon>
        <taxon>Vibrio</taxon>
    </lineage>
</organism>
<evidence type="ECO:0000313" key="5">
    <source>
        <dbReference type="EMBL" id="OEE32901.1"/>
    </source>
</evidence>
<dbReference type="AlphaFoldDB" id="A0A853R3H7"/>
<keyword evidence="3" id="KW-0812">Transmembrane</keyword>
<feature type="domain" description="GGDEF" evidence="4">
    <location>
        <begin position="370"/>
        <end position="507"/>
    </location>
</feature>
<dbReference type="GO" id="GO:0005886">
    <property type="term" value="C:plasma membrane"/>
    <property type="evidence" value="ECO:0007669"/>
    <property type="project" value="TreeGrafter"/>
</dbReference>
<dbReference type="SMART" id="SM00267">
    <property type="entry name" value="GGDEF"/>
    <property type="match status" value="1"/>
</dbReference>
<proteinExistence type="predicted"/>
<dbReference type="EC" id="2.7.7.65" evidence="1"/>
<dbReference type="InterPro" id="IPR043128">
    <property type="entry name" value="Rev_trsase/Diguanyl_cyclase"/>
</dbReference>
<dbReference type="Pfam" id="PF00990">
    <property type="entry name" value="GGDEF"/>
    <property type="match status" value="1"/>
</dbReference>
<dbReference type="Gene3D" id="3.30.70.270">
    <property type="match status" value="1"/>
</dbReference>
<dbReference type="RefSeq" id="WP_026029153.1">
    <property type="nucleotide sequence ID" value="NZ_AJYS02000251.1"/>
</dbReference>
<dbReference type="InterPro" id="IPR050469">
    <property type="entry name" value="Diguanylate_Cyclase"/>
</dbReference>
<dbReference type="Pfam" id="PF05228">
    <property type="entry name" value="CHASE4"/>
    <property type="match status" value="1"/>
</dbReference>
<comment type="catalytic activity">
    <reaction evidence="2">
        <text>2 GTP = 3',3'-c-di-GMP + 2 diphosphate</text>
        <dbReference type="Rhea" id="RHEA:24898"/>
        <dbReference type="ChEBI" id="CHEBI:33019"/>
        <dbReference type="ChEBI" id="CHEBI:37565"/>
        <dbReference type="ChEBI" id="CHEBI:58805"/>
        <dbReference type="EC" id="2.7.7.65"/>
    </reaction>
</comment>
<reference evidence="5 6" key="1">
    <citation type="journal article" date="2012" name="Science">
        <title>Ecological populations of bacteria act as socially cohesive units of antibiotic production and resistance.</title>
        <authorList>
            <person name="Cordero O.X."/>
            <person name="Wildschutte H."/>
            <person name="Kirkup B."/>
            <person name="Proehl S."/>
            <person name="Ngo L."/>
            <person name="Hussain F."/>
            <person name="Le Roux F."/>
            <person name="Mincer T."/>
            <person name="Polz M.F."/>
        </authorList>
    </citation>
    <scope>NUCLEOTIDE SEQUENCE [LARGE SCALE GENOMIC DNA]</scope>
    <source>
        <strain evidence="5 6">FS-238</strain>
    </source>
</reference>
<dbReference type="CDD" id="cd01949">
    <property type="entry name" value="GGDEF"/>
    <property type="match status" value="1"/>
</dbReference>
<dbReference type="SUPFAM" id="SSF55073">
    <property type="entry name" value="Nucleotide cyclase"/>
    <property type="match status" value="1"/>
</dbReference>
<keyword evidence="6" id="KW-1185">Reference proteome</keyword>
<dbReference type="GO" id="GO:0043709">
    <property type="term" value="P:cell adhesion involved in single-species biofilm formation"/>
    <property type="evidence" value="ECO:0007669"/>
    <property type="project" value="TreeGrafter"/>
</dbReference>
<dbReference type="PROSITE" id="PS50887">
    <property type="entry name" value="GGDEF"/>
    <property type="match status" value="1"/>
</dbReference>
<accession>A0A853R3H7</accession>
<name>A0A853R3H7_9VIBR</name>
<dbReference type="InterPro" id="IPR007892">
    <property type="entry name" value="CHASE4"/>
</dbReference>